<sequence length="609" mass="70942">MKRPVITGMNDFTCPSTSAMQIPSTINGSSDSTKDSYDSTDEEDSSIVGKRGIRKKRPLPKKQKERSERWSGKGKCVKPNPCLGKKCGNDCANKFTEIERNCVHELYWGLGSLQRQRDFILSCIKDCEIRRKRAESNRRKISYGYYLPKGTESVKVCQQFLLKTLDISQMTLRYTKSHKIASFMSKSDQRGKSTPSNKYSQSQTQNVNNFIKKLPAVQSHYCRNKSNKLYLPTEFRDVAYLYRNFYLKDDDTKELGAVSYQKFRKIFKTEFNLGFHLPKKDKCDQCERIKNLSDEERKQAIDSDAYKNHIKDKERSLKLFLEDQKRSKDNRNFLCASFDLEKLAYYNESIYESGTRSAFCYLWNETEAKRGCNEICTVIFKYLKMVDERRIQNVIALYCDSCAGQNKNKAMIVMLYYFMQHHASFVESLTINFLIPGHTMMPVDSVHATIEGFVQKRTIYAPSEWQTLIGNARTNPKKYDTILLNNNEIKDWNSYASAFLPNKIKIQTSKLRNARFEKGDKFYLKYDYDGPEQAIDVSLILRSRQNQQAIREPKTAYTEKIPISKAKYEDLKKMCEKGIIPEVYAKEYLDLPCDRNTRDVLPETDEDDE</sequence>
<organism evidence="3 4">
    <name type="scientific">Loxostege sticticalis</name>
    <name type="common">Beet webworm moth</name>
    <dbReference type="NCBI Taxonomy" id="481309"/>
    <lineage>
        <taxon>Eukaryota</taxon>
        <taxon>Metazoa</taxon>
        <taxon>Ecdysozoa</taxon>
        <taxon>Arthropoda</taxon>
        <taxon>Hexapoda</taxon>
        <taxon>Insecta</taxon>
        <taxon>Pterygota</taxon>
        <taxon>Neoptera</taxon>
        <taxon>Endopterygota</taxon>
        <taxon>Lepidoptera</taxon>
        <taxon>Glossata</taxon>
        <taxon>Ditrysia</taxon>
        <taxon>Pyraloidea</taxon>
        <taxon>Crambidae</taxon>
        <taxon>Pyraustinae</taxon>
        <taxon>Loxostege</taxon>
    </lineage>
</organism>
<evidence type="ECO:0000256" key="1">
    <source>
        <dbReference type="SAM" id="MobiDB-lite"/>
    </source>
</evidence>
<dbReference type="Pfam" id="PF25273">
    <property type="entry name" value="DUF7869"/>
    <property type="match status" value="1"/>
</dbReference>
<feature type="domain" description="DUF7869" evidence="2">
    <location>
        <begin position="353"/>
        <end position="492"/>
    </location>
</feature>
<accession>A0ABD0SJM6</accession>
<dbReference type="Proteomes" id="UP001549921">
    <property type="component" value="Unassembled WGS sequence"/>
</dbReference>
<name>A0ABD0SJM6_LOXSC</name>
<dbReference type="AlphaFoldDB" id="A0ABD0SJM6"/>
<dbReference type="EMBL" id="JBEDNZ010000021">
    <property type="protein sequence ID" value="KAL0819254.1"/>
    <property type="molecule type" value="Genomic_DNA"/>
</dbReference>
<comment type="caution">
    <text evidence="3">The sequence shown here is derived from an EMBL/GenBank/DDBJ whole genome shotgun (WGS) entry which is preliminary data.</text>
</comment>
<evidence type="ECO:0000259" key="2">
    <source>
        <dbReference type="Pfam" id="PF25273"/>
    </source>
</evidence>
<feature type="compositionally biased region" description="Polar residues" evidence="1">
    <location>
        <begin position="13"/>
        <end position="28"/>
    </location>
</feature>
<reference evidence="3 4" key="1">
    <citation type="submission" date="2024-06" db="EMBL/GenBank/DDBJ databases">
        <title>A chromosome-level genome assembly of beet webworm, Loxostege sticticalis.</title>
        <authorList>
            <person name="Zhang Y."/>
        </authorList>
    </citation>
    <scope>NUCLEOTIDE SEQUENCE [LARGE SCALE GENOMIC DNA]</scope>
    <source>
        <strain evidence="3">AQ028</strain>
        <tissue evidence="3">Male pupae</tissue>
    </source>
</reference>
<dbReference type="PANTHER" id="PTHR10773">
    <property type="entry name" value="DNA-DIRECTED RNA POLYMERASES I, II, AND III SUBUNIT RPABC2"/>
    <property type="match status" value="1"/>
</dbReference>
<feature type="compositionally biased region" description="Basic residues" evidence="1">
    <location>
        <begin position="51"/>
        <end position="64"/>
    </location>
</feature>
<evidence type="ECO:0000313" key="4">
    <source>
        <dbReference type="Proteomes" id="UP001549921"/>
    </source>
</evidence>
<dbReference type="PANTHER" id="PTHR10773:SF19">
    <property type="match status" value="1"/>
</dbReference>
<dbReference type="InterPro" id="IPR057191">
    <property type="entry name" value="DUF7869"/>
</dbReference>
<gene>
    <name evidence="3" type="ORF">ABMA28_008494</name>
</gene>
<proteinExistence type="predicted"/>
<feature type="region of interest" description="Disordered" evidence="1">
    <location>
        <begin position="1"/>
        <end position="75"/>
    </location>
</feature>
<protein>
    <recommendedName>
        <fullName evidence="2">DUF7869 domain-containing protein</fullName>
    </recommendedName>
</protein>
<evidence type="ECO:0000313" key="3">
    <source>
        <dbReference type="EMBL" id="KAL0819254.1"/>
    </source>
</evidence>